<evidence type="ECO:0000256" key="4">
    <source>
        <dbReference type="ARBA" id="ARBA00022723"/>
    </source>
</evidence>
<dbReference type="SUPFAM" id="SSF53383">
    <property type="entry name" value="PLP-dependent transferases"/>
    <property type="match status" value="1"/>
</dbReference>
<evidence type="ECO:0000256" key="3">
    <source>
        <dbReference type="ARBA" id="ARBA00022679"/>
    </source>
</evidence>
<evidence type="ECO:0000256" key="2">
    <source>
        <dbReference type="ARBA" id="ARBA00006490"/>
    </source>
</evidence>
<gene>
    <name evidence="9" type="ORF">LCGC14_2260980</name>
</gene>
<dbReference type="EMBL" id="LAZR01031039">
    <property type="protein sequence ID" value="KKL54884.1"/>
    <property type="molecule type" value="Genomic_DNA"/>
</dbReference>
<feature type="non-terminal residue" evidence="9">
    <location>
        <position position="1"/>
    </location>
</feature>
<dbReference type="GO" id="GO:0046872">
    <property type="term" value="F:metal ion binding"/>
    <property type="evidence" value="ECO:0007669"/>
    <property type="project" value="UniProtKB-KW"/>
</dbReference>
<evidence type="ECO:0000313" key="9">
    <source>
        <dbReference type="EMBL" id="KKL54884.1"/>
    </source>
</evidence>
<dbReference type="Gene3D" id="3.90.1150.10">
    <property type="entry name" value="Aspartate Aminotransferase, domain 1"/>
    <property type="match status" value="1"/>
</dbReference>
<dbReference type="GO" id="GO:0051536">
    <property type="term" value="F:iron-sulfur cluster binding"/>
    <property type="evidence" value="ECO:0007669"/>
    <property type="project" value="UniProtKB-KW"/>
</dbReference>
<dbReference type="InterPro" id="IPR000192">
    <property type="entry name" value="Aminotrans_V_dom"/>
</dbReference>
<keyword evidence="3" id="KW-0808">Transferase</keyword>
<dbReference type="AlphaFoldDB" id="A0A0F9D004"/>
<dbReference type="InterPro" id="IPR016454">
    <property type="entry name" value="Cysteine_dSase"/>
</dbReference>
<dbReference type="InterPro" id="IPR015424">
    <property type="entry name" value="PyrdxlP-dep_Trfase"/>
</dbReference>
<evidence type="ECO:0000256" key="6">
    <source>
        <dbReference type="ARBA" id="ARBA00023004"/>
    </source>
</evidence>
<name>A0A0F9D004_9ZZZZ</name>
<dbReference type="InterPro" id="IPR015421">
    <property type="entry name" value="PyrdxlP-dep_Trfase_major"/>
</dbReference>
<dbReference type="Gene3D" id="3.40.640.10">
    <property type="entry name" value="Type I PLP-dependent aspartate aminotransferase-like (Major domain)"/>
    <property type="match status" value="1"/>
</dbReference>
<comment type="caution">
    <text evidence="9">The sequence shown here is derived from an EMBL/GenBank/DDBJ whole genome shotgun (WGS) entry which is preliminary data.</text>
</comment>
<comment type="cofactor">
    <cofactor evidence="1">
        <name>pyridoxal 5'-phosphate</name>
        <dbReference type="ChEBI" id="CHEBI:597326"/>
    </cofactor>
</comment>
<keyword evidence="7" id="KW-0411">Iron-sulfur</keyword>
<keyword evidence="4" id="KW-0479">Metal-binding</keyword>
<proteinExistence type="inferred from homology"/>
<feature type="domain" description="Aminotransferase class V" evidence="8">
    <location>
        <begin position="3"/>
        <end position="342"/>
    </location>
</feature>
<evidence type="ECO:0000259" key="8">
    <source>
        <dbReference type="Pfam" id="PF00266"/>
    </source>
</evidence>
<reference evidence="9" key="1">
    <citation type="journal article" date="2015" name="Nature">
        <title>Complex archaea that bridge the gap between prokaryotes and eukaryotes.</title>
        <authorList>
            <person name="Spang A."/>
            <person name="Saw J.H."/>
            <person name="Jorgensen S.L."/>
            <person name="Zaremba-Niedzwiedzka K."/>
            <person name="Martijn J."/>
            <person name="Lind A.E."/>
            <person name="van Eijk R."/>
            <person name="Schleper C."/>
            <person name="Guy L."/>
            <person name="Ettema T.J."/>
        </authorList>
    </citation>
    <scope>NUCLEOTIDE SEQUENCE</scope>
</reference>
<keyword evidence="6" id="KW-0408">Iron</keyword>
<dbReference type="PANTHER" id="PTHR11601">
    <property type="entry name" value="CYSTEINE DESULFURYLASE FAMILY MEMBER"/>
    <property type="match status" value="1"/>
</dbReference>
<dbReference type="GO" id="GO:0016740">
    <property type="term" value="F:transferase activity"/>
    <property type="evidence" value="ECO:0007669"/>
    <property type="project" value="UniProtKB-KW"/>
</dbReference>
<sequence>SASVHSFGERAKEAVEEAREKVAIIIGAKSDQIYFTNSATEANNIIIKGRILFADKCATSIISPRIITSNTEHSSVKNCLSKIVDDRMCTGYGSLSWLNIGIDNLGNLDYELLDSMLDRVTKLDTNTILVSILAVNNEIGTIHDLYRIGDICKKHNVLFHTDATQAIGNITIDVDKMNIFALTMSGHKIYGPKGVGALYVRDKSLVEPLTDGGYQNTFISGTQNVPAIVGMGKACELCNEKENIKIEQLRNCLLHKLTKEIPDIIVNGTMVNRLQNNLSVTIPGVSASILVKGMDDVIISGGPACGSGDLQPSHVIEALGTPHPECAIRIGLGRKTTQNEIEFAADRIIEIVQSIRSE</sequence>
<evidence type="ECO:0000256" key="1">
    <source>
        <dbReference type="ARBA" id="ARBA00001933"/>
    </source>
</evidence>
<dbReference type="Pfam" id="PF00266">
    <property type="entry name" value="Aminotran_5"/>
    <property type="match status" value="1"/>
</dbReference>
<dbReference type="PANTHER" id="PTHR11601:SF34">
    <property type="entry name" value="CYSTEINE DESULFURASE"/>
    <property type="match status" value="1"/>
</dbReference>
<comment type="similarity">
    <text evidence="2">Belongs to the class-V pyridoxal-phosphate-dependent aminotransferase family. NifS/IscS subfamily.</text>
</comment>
<keyword evidence="5" id="KW-0663">Pyridoxal phosphate</keyword>
<protein>
    <recommendedName>
        <fullName evidence="8">Aminotransferase class V domain-containing protein</fullName>
    </recommendedName>
</protein>
<dbReference type="InterPro" id="IPR015422">
    <property type="entry name" value="PyrdxlP-dep_Trfase_small"/>
</dbReference>
<organism evidence="9">
    <name type="scientific">marine sediment metagenome</name>
    <dbReference type="NCBI Taxonomy" id="412755"/>
    <lineage>
        <taxon>unclassified sequences</taxon>
        <taxon>metagenomes</taxon>
        <taxon>ecological metagenomes</taxon>
    </lineage>
</organism>
<dbReference type="PIRSF" id="PIRSF005572">
    <property type="entry name" value="NifS"/>
    <property type="match status" value="1"/>
</dbReference>
<evidence type="ECO:0000256" key="5">
    <source>
        <dbReference type="ARBA" id="ARBA00022898"/>
    </source>
</evidence>
<evidence type="ECO:0000256" key="7">
    <source>
        <dbReference type="ARBA" id="ARBA00023014"/>
    </source>
</evidence>
<accession>A0A0F9D004</accession>